<keyword evidence="5" id="KW-1185">Reference proteome</keyword>
<dbReference type="RefSeq" id="WP_206430768.1">
    <property type="nucleotide sequence ID" value="NZ_QXGL01000007.1"/>
</dbReference>
<dbReference type="PANTHER" id="PTHR13774">
    <property type="entry name" value="PHENAZINE BIOSYNTHESIS PROTEIN"/>
    <property type="match status" value="1"/>
</dbReference>
<evidence type="ECO:0000256" key="3">
    <source>
        <dbReference type="PIRSR" id="PIRSR016184-1"/>
    </source>
</evidence>
<dbReference type="Proteomes" id="UP000287533">
    <property type="component" value="Unassembled WGS sequence"/>
</dbReference>
<keyword evidence="2" id="KW-0413">Isomerase</keyword>
<proteinExistence type="inferred from homology"/>
<evidence type="ECO:0000256" key="2">
    <source>
        <dbReference type="ARBA" id="ARBA00023235"/>
    </source>
</evidence>
<gene>
    <name evidence="4" type="ORF">D2E25_1830</name>
</gene>
<comment type="similarity">
    <text evidence="1">Belongs to the PhzF family.</text>
</comment>
<feature type="active site" evidence="3">
    <location>
        <position position="46"/>
    </location>
</feature>
<dbReference type="NCBIfam" id="TIGR00654">
    <property type="entry name" value="PhzF_family"/>
    <property type="match status" value="1"/>
</dbReference>
<dbReference type="PIRSF" id="PIRSF016184">
    <property type="entry name" value="PhzC_PhzF"/>
    <property type="match status" value="1"/>
</dbReference>
<dbReference type="SUPFAM" id="SSF54506">
    <property type="entry name" value="Diaminopimelate epimerase-like"/>
    <property type="match status" value="1"/>
</dbReference>
<reference evidence="4 5" key="1">
    <citation type="submission" date="2018-09" db="EMBL/GenBank/DDBJ databases">
        <title>Characterization of the phylogenetic diversity of five novel species belonging to the genus Bifidobacterium.</title>
        <authorList>
            <person name="Lugli G.A."/>
            <person name="Duranti S."/>
            <person name="Milani C."/>
        </authorList>
    </citation>
    <scope>NUCLEOTIDE SEQUENCE [LARGE SCALE GENOMIC DNA]</scope>
    <source>
        <strain evidence="4 5">2034B</strain>
    </source>
</reference>
<accession>A0A430FEY3</accession>
<dbReference type="EMBL" id="QXGL01000007">
    <property type="protein sequence ID" value="RSX51396.1"/>
    <property type="molecule type" value="Genomic_DNA"/>
</dbReference>
<dbReference type="GO" id="GO:0005737">
    <property type="term" value="C:cytoplasm"/>
    <property type="evidence" value="ECO:0007669"/>
    <property type="project" value="TreeGrafter"/>
</dbReference>
<dbReference type="AlphaFoldDB" id="A0A430FEY3"/>
<evidence type="ECO:0000313" key="5">
    <source>
        <dbReference type="Proteomes" id="UP000287533"/>
    </source>
</evidence>
<sequence length="274" mass="29757">MTMRQYVVDAFTDRVFKGNPAAVCLPESWPSDELMADIAMENRFSETAFVVREPEGWHLRWFTPGGEIDLCGHATLASAYVVLRFVEPDADVVRFQTMSGVLTVTRRRGDRRDGDDHAGDVFTMDFPAFDLKPTPVTDAMERALGARPAEAWIGRDLLCVMSDARTVRSLDPDQELLKDLPGLLANVTAVGDPGSGFDCVSRSFAPKLNVPEDPVCGSGHCHILPYWSKHFGKTALTAYQASARGGVIHATVGDGRVSLGGSAVLFSIGTILPD</sequence>
<name>A0A430FEY3_9BIFI</name>
<organism evidence="4 5">
    <name type="scientific">Bifidobacterium goeldii</name>
    <dbReference type="NCBI Taxonomy" id="2306975"/>
    <lineage>
        <taxon>Bacteria</taxon>
        <taxon>Bacillati</taxon>
        <taxon>Actinomycetota</taxon>
        <taxon>Actinomycetes</taxon>
        <taxon>Bifidobacteriales</taxon>
        <taxon>Bifidobacteriaceae</taxon>
        <taxon>Bifidobacterium</taxon>
    </lineage>
</organism>
<dbReference type="InterPro" id="IPR003719">
    <property type="entry name" value="Phenazine_PhzF-like"/>
</dbReference>
<dbReference type="Pfam" id="PF02567">
    <property type="entry name" value="PhzC-PhzF"/>
    <property type="match status" value="1"/>
</dbReference>
<comment type="caution">
    <text evidence="4">The sequence shown here is derived from an EMBL/GenBank/DDBJ whole genome shotgun (WGS) entry which is preliminary data.</text>
</comment>
<dbReference type="PANTHER" id="PTHR13774:SF17">
    <property type="entry name" value="PHENAZINE BIOSYNTHESIS-LIKE DOMAIN-CONTAINING PROTEIN"/>
    <property type="match status" value="1"/>
</dbReference>
<evidence type="ECO:0000313" key="4">
    <source>
        <dbReference type="EMBL" id="RSX51396.1"/>
    </source>
</evidence>
<dbReference type="GO" id="GO:0016853">
    <property type="term" value="F:isomerase activity"/>
    <property type="evidence" value="ECO:0007669"/>
    <property type="project" value="UniProtKB-KW"/>
</dbReference>
<dbReference type="Gene3D" id="3.10.310.10">
    <property type="entry name" value="Diaminopimelate Epimerase, Chain A, domain 1"/>
    <property type="match status" value="2"/>
</dbReference>
<evidence type="ECO:0000256" key="1">
    <source>
        <dbReference type="ARBA" id="ARBA00008270"/>
    </source>
</evidence>
<protein>
    <submittedName>
        <fullName evidence="4">Phenazine biosynthesis protein PhzF</fullName>
    </submittedName>
</protein>